<sequence length="316" mass="32767">MIGEALPAVGITEGSLRGDRAYAVLGGASAHGGERPGGGKGGRPRHGCAGCQAARRVLAVLVAVSTTADLDRYSMHAFAETVRFQGALAAMLSTRGGAQEALVTEGAGTLTDRPAAELGSRVLTGRRVTSIRYDDGGATLHTTSGAVRAGRVIVAVPPPLSGRIGYDPPLPANRTELERNTYMDSVYKAIAVYERPLRRKGGGHAEFVMLGEPGGAVFDTSPSDGPGYLCVLVAGAEARNLDRLASADRRRTLLQQLAPHLGPEILEPVTGSRGRWAPTSSRTRTPCARSAPGSPEPSPTCATARSRSTPGPQSAI</sequence>
<dbReference type="Proteomes" id="UP001500124">
    <property type="component" value="Unassembled WGS sequence"/>
</dbReference>
<evidence type="ECO:0000256" key="1">
    <source>
        <dbReference type="ARBA" id="ARBA00005995"/>
    </source>
</evidence>
<evidence type="ECO:0000313" key="5">
    <source>
        <dbReference type="Proteomes" id="UP001500124"/>
    </source>
</evidence>
<dbReference type="InterPro" id="IPR050703">
    <property type="entry name" value="Flavin_MAO"/>
</dbReference>
<evidence type="ECO:0000313" key="4">
    <source>
        <dbReference type="EMBL" id="GAA5041399.1"/>
    </source>
</evidence>
<comment type="similarity">
    <text evidence="1">Belongs to the flavin monoamine oxidase family.</text>
</comment>
<feature type="domain" description="Amine oxidase" evidence="3">
    <location>
        <begin position="91"/>
        <end position="278"/>
    </location>
</feature>
<evidence type="ECO:0000256" key="2">
    <source>
        <dbReference type="SAM" id="MobiDB-lite"/>
    </source>
</evidence>
<organism evidence="4 5">
    <name type="scientific">Streptomyces similanensis</name>
    <dbReference type="NCBI Taxonomy" id="1274988"/>
    <lineage>
        <taxon>Bacteria</taxon>
        <taxon>Bacillati</taxon>
        <taxon>Actinomycetota</taxon>
        <taxon>Actinomycetes</taxon>
        <taxon>Kitasatosporales</taxon>
        <taxon>Streptomycetaceae</taxon>
        <taxon>Streptomyces</taxon>
    </lineage>
</organism>
<gene>
    <name evidence="4" type="ORF">GCM10023336_01490</name>
</gene>
<accession>A0ABP9JT27</accession>
<name>A0ABP9JT27_9ACTN</name>
<dbReference type="PANTHER" id="PTHR43563:SF1">
    <property type="entry name" value="AMINE OXIDASE [FLAVIN-CONTAINING] B"/>
    <property type="match status" value="1"/>
</dbReference>
<dbReference type="InterPro" id="IPR036188">
    <property type="entry name" value="FAD/NAD-bd_sf"/>
</dbReference>
<feature type="region of interest" description="Disordered" evidence="2">
    <location>
        <begin position="264"/>
        <end position="316"/>
    </location>
</feature>
<dbReference type="SUPFAM" id="SSF54373">
    <property type="entry name" value="FAD-linked reductases, C-terminal domain"/>
    <property type="match status" value="1"/>
</dbReference>
<dbReference type="Gene3D" id="3.50.50.60">
    <property type="entry name" value="FAD/NAD(P)-binding domain"/>
    <property type="match status" value="1"/>
</dbReference>
<keyword evidence="5" id="KW-1185">Reference proteome</keyword>
<feature type="compositionally biased region" description="Polar residues" evidence="2">
    <location>
        <begin position="300"/>
        <end position="316"/>
    </location>
</feature>
<protein>
    <recommendedName>
        <fullName evidence="3">Amine oxidase domain-containing protein</fullName>
    </recommendedName>
</protein>
<dbReference type="Pfam" id="PF01593">
    <property type="entry name" value="Amino_oxidase"/>
    <property type="match status" value="1"/>
</dbReference>
<dbReference type="PANTHER" id="PTHR43563">
    <property type="entry name" value="AMINE OXIDASE"/>
    <property type="match status" value="1"/>
</dbReference>
<dbReference type="SUPFAM" id="SSF51905">
    <property type="entry name" value="FAD/NAD(P)-binding domain"/>
    <property type="match status" value="1"/>
</dbReference>
<evidence type="ECO:0000259" key="3">
    <source>
        <dbReference type="Pfam" id="PF01593"/>
    </source>
</evidence>
<comment type="caution">
    <text evidence="4">The sequence shown here is derived from an EMBL/GenBank/DDBJ whole genome shotgun (WGS) entry which is preliminary data.</text>
</comment>
<dbReference type="InterPro" id="IPR002937">
    <property type="entry name" value="Amino_oxidase"/>
</dbReference>
<proteinExistence type="inferred from homology"/>
<dbReference type="EMBL" id="BAABKC010000002">
    <property type="protein sequence ID" value="GAA5041399.1"/>
    <property type="molecule type" value="Genomic_DNA"/>
</dbReference>
<reference evidence="5" key="1">
    <citation type="journal article" date="2019" name="Int. J. Syst. Evol. Microbiol.">
        <title>The Global Catalogue of Microorganisms (GCM) 10K type strain sequencing project: providing services to taxonomists for standard genome sequencing and annotation.</title>
        <authorList>
            <consortium name="The Broad Institute Genomics Platform"/>
            <consortium name="The Broad Institute Genome Sequencing Center for Infectious Disease"/>
            <person name="Wu L."/>
            <person name="Ma J."/>
        </authorList>
    </citation>
    <scope>NUCLEOTIDE SEQUENCE [LARGE SCALE GENOMIC DNA]</scope>
    <source>
        <strain evidence="5">JCM 18410</strain>
    </source>
</reference>